<dbReference type="InterPro" id="IPR029058">
    <property type="entry name" value="AB_hydrolase_fold"/>
</dbReference>
<dbReference type="EMBL" id="ASPP01024410">
    <property type="protein sequence ID" value="ETO09044.1"/>
    <property type="molecule type" value="Genomic_DNA"/>
</dbReference>
<comment type="caution">
    <text evidence="2">The sequence shown here is derived from an EMBL/GenBank/DDBJ whole genome shotgun (WGS) entry which is preliminary data.</text>
</comment>
<feature type="region of interest" description="Disordered" evidence="1">
    <location>
        <begin position="296"/>
        <end position="334"/>
    </location>
</feature>
<gene>
    <name evidence="2" type="ORF">RFI_28342</name>
</gene>
<dbReference type="Proteomes" id="UP000023152">
    <property type="component" value="Unassembled WGS sequence"/>
</dbReference>
<feature type="region of interest" description="Disordered" evidence="1">
    <location>
        <begin position="208"/>
        <end position="233"/>
    </location>
</feature>
<accession>X6M561</accession>
<dbReference type="OrthoDB" id="446723at2759"/>
<proteinExistence type="predicted"/>
<evidence type="ECO:0000313" key="2">
    <source>
        <dbReference type="EMBL" id="ETO09044.1"/>
    </source>
</evidence>
<feature type="compositionally biased region" description="Basic and acidic residues" evidence="1">
    <location>
        <begin position="212"/>
        <end position="221"/>
    </location>
</feature>
<feature type="compositionally biased region" description="Basic and acidic residues" evidence="1">
    <location>
        <begin position="296"/>
        <end position="316"/>
    </location>
</feature>
<name>X6M561_RETFI</name>
<dbReference type="Gene3D" id="3.40.50.1820">
    <property type="entry name" value="alpha/beta hydrolase"/>
    <property type="match status" value="1"/>
</dbReference>
<evidence type="ECO:0000313" key="3">
    <source>
        <dbReference type="Proteomes" id="UP000023152"/>
    </source>
</evidence>
<protein>
    <submittedName>
        <fullName evidence="2">Uncharacterized protein</fullName>
    </submittedName>
</protein>
<feature type="compositionally biased region" description="Basic residues" evidence="1">
    <location>
        <begin position="324"/>
        <end position="334"/>
    </location>
</feature>
<evidence type="ECO:0000256" key="1">
    <source>
        <dbReference type="SAM" id="MobiDB-lite"/>
    </source>
</evidence>
<keyword evidence="3" id="KW-1185">Reference proteome</keyword>
<dbReference type="SUPFAM" id="SSF53474">
    <property type="entry name" value="alpha/beta-Hydrolases"/>
    <property type="match status" value="1"/>
</dbReference>
<dbReference type="AlphaFoldDB" id="X6M561"/>
<sequence>MRSITYIIFSYWFDAYPVIEFIQNVFVPVWIIHGARDEQIKVIHGEMLARVAPNAVEPLSLKTLHIHIYMYMYIWFVEGADHNNIELLCREELFARLESFLQYLQMQEKEQLIPEEWIDTDGPENAFGQGQPKTNEKTVVNESNDVETTDESTQLMAMEKPPSISPAKTDTITAIRVDASPQNPDQPMSTMNHDDLTIKHENNNTKANANEQQRRPQHTDNHPVPPAKKLLPPVLKPYNQTTVLQDIIPTKKQDFIQCVINNRERVRHLNLESVTKFYNDHRSHVYVHEDDDLLLEEQKEREKERERAREREREEEQQLELNNKKRKTKLHETA</sequence>
<reference evidence="2 3" key="1">
    <citation type="journal article" date="2013" name="Curr. Biol.">
        <title>The Genome of the Foraminiferan Reticulomyxa filosa.</title>
        <authorList>
            <person name="Glockner G."/>
            <person name="Hulsmann N."/>
            <person name="Schleicher M."/>
            <person name="Noegel A.A."/>
            <person name="Eichinger L."/>
            <person name="Gallinger C."/>
            <person name="Pawlowski J."/>
            <person name="Sierra R."/>
            <person name="Euteneuer U."/>
            <person name="Pillet L."/>
            <person name="Moustafa A."/>
            <person name="Platzer M."/>
            <person name="Groth M."/>
            <person name="Szafranski K."/>
            <person name="Schliwa M."/>
        </authorList>
    </citation>
    <scope>NUCLEOTIDE SEQUENCE [LARGE SCALE GENOMIC DNA]</scope>
</reference>
<organism evidence="2 3">
    <name type="scientific">Reticulomyxa filosa</name>
    <dbReference type="NCBI Taxonomy" id="46433"/>
    <lineage>
        <taxon>Eukaryota</taxon>
        <taxon>Sar</taxon>
        <taxon>Rhizaria</taxon>
        <taxon>Retaria</taxon>
        <taxon>Foraminifera</taxon>
        <taxon>Monothalamids</taxon>
        <taxon>Reticulomyxidae</taxon>
        <taxon>Reticulomyxa</taxon>
    </lineage>
</organism>
<feature type="region of interest" description="Disordered" evidence="1">
    <location>
        <begin position="144"/>
        <end position="167"/>
    </location>
</feature>